<evidence type="ECO:0000313" key="3">
    <source>
        <dbReference type="Proteomes" id="UP000077381"/>
    </source>
</evidence>
<dbReference type="Pfam" id="PF07883">
    <property type="entry name" value="Cupin_2"/>
    <property type="match status" value="1"/>
</dbReference>
<dbReference type="SUPFAM" id="SSF51182">
    <property type="entry name" value="RmlC-like cupins"/>
    <property type="match status" value="1"/>
</dbReference>
<dbReference type="PATRIC" id="fig|1716141.3.peg.2779"/>
<dbReference type="STRING" id="1716141.STSP_26360"/>
<dbReference type="OrthoDB" id="3620182at2"/>
<gene>
    <name evidence="2" type="ORF">STSP_26360</name>
</gene>
<dbReference type="Proteomes" id="UP000077381">
    <property type="component" value="Unassembled WGS sequence"/>
</dbReference>
<keyword evidence="3" id="KW-1185">Reference proteome</keyword>
<dbReference type="EMBL" id="LOHS01000071">
    <property type="protein sequence ID" value="OAH13919.1"/>
    <property type="molecule type" value="Genomic_DNA"/>
</dbReference>
<proteinExistence type="predicted"/>
<sequence>MEPVERRQPHVEHSSKYRLEGDNSMYRLPSGLVAPVVTRGGHEDPGTADSGGAVRISGVSIQHTPATKLWFGKVSNEPGYRSVTHHHGEAETGGYVLSGRARIYFGEKFEDYVDMAEGDWVFVPPFMSHIECNLSRSKPLVWMTTRTPENIVVNLPDVADADLRDWLDR</sequence>
<dbReference type="InterPro" id="IPR013096">
    <property type="entry name" value="Cupin_2"/>
</dbReference>
<protein>
    <submittedName>
        <fullName evidence="2">Cupin domain protein</fullName>
    </submittedName>
</protein>
<organism evidence="2 3">
    <name type="scientific">Streptomyces jeddahensis</name>
    <dbReference type="NCBI Taxonomy" id="1716141"/>
    <lineage>
        <taxon>Bacteria</taxon>
        <taxon>Bacillati</taxon>
        <taxon>Actinomycetota</taxon>
        <taxon>Actinomycetes</taxon>
        <taxon>Kitasatosporales</taxon>
        <taxon>Streptomycetaceae</taxon>
        <taxon>Streptomyces</taxon>
    </lineage>
</organism>
<reference evidence="2 3" key="1">
    <citation type="submission" date="2015-12" db="EMBL/GenBank/DDBJ databases">
        <title>Genome sequence of Streptomyces sp. G25.</title>
        <authorList>
            <person name="Poehlein A."/>
            <person name="Roettig A."/>
            <person name="Hiessl S."/>
            <person name="Hauschild P."/>
            <person name="Schauer J."/>
            <person name="Madkour M.H."/>
            <person name="Al-Ansari A.M."/>
            <person name="Almakishah N.H."/>
            <person name="Steinbuechel A."/>
            <person name="Daniel R."/>
        </authorList>
    </citation>
    <scope>NUCLEOTIDE SEQUENCE [LARGE SCALE GENOMIC DNA]</scope>
    <source>
        <strain evidence="3">G25(2015)</strain>
    </source>
</reference>
<accession>A0A177HTK8</accession>
<dbReference type="InterPro" id="IPR011051">
    <property type="entry name" value="RmlC_Cupin_sf"/>
</dbReference>
<dbReference type="AlphaFoldDB" id="A0A177HTK8"/>
<evidence type="ECO:0000259" key="1">
    <source>
        <dbReference type="Pfam" id="PF07883"/>
    </source>
</evidence>
<evidence type="ECO:0000313" key="2">
    <source>
        <dbReference type="EMBL" id="OAH13919.1"/>
    </source>
</evidence>
<dbReference type="Gene3D" id="2.60.120.10">
    <property type="entry name" value="Jelly Rolls"/>
    <property type="match status" value="1"/>
</dbReference>
<dbReference type="InterPro" id="IPR014710">
    <property type="entry name" value="RmlC-like_jellyroll"/>
</dbReference>
<comment type="caution">
    <text evidence="2">The sequence shown here is derived from an EMBL/GenBank/DDBJ whole genome shotgun (WGS) entry which is preliminary data.</text>
</comment>
<name>A0A177HTK8_9ACTN</name>
<dbReference type="RefSeq" id="WP_067276301.1">
    <property type="nucleotide sequence ID" value="NZ_LOHS01000071.1"/>
</dbReference>
<feature type="domain" description="Cupin type-2" evidence="1">
    <location>
        <begin position="77"/>
        <end position="143"/>
    </location>
</feature>